<dbReference type="InterPro" id="IPR035979">
    <property type="entry name" value="RBD_domain_sf"/>
</dbReference>
<organism evidence="6 7">
    <name type="scientific">Exophiala xenobiotica</name>
    <dbReference type="NCBI Taxonomy" id="348802"/>
    <lineage>
        <taxon>Eukaryota</taxon>
        <taxon>Fungi</taxon>
        <taxon>Dikarya</taxon>
        <taxon>Ascomycota</taxon>
        <taxon>Pezizomycotina</taxon>
        <taxon>Eurotiomycetes</taxon>
        <taxon>Chaetothyriomycetidae</taxon>
        <taxon>Chaetothyriales</taxon>
        <taxon>Herpotrichiellaceae</taxon>
        <taxon>Exophiala</taxon>
    </lineage>
</organism>
<dbReference type="Pfam" id="PF00076">
    <property type="entry name" value="RRM_1"/>
    <property type="match status" value="2"/>
</dbReference>
<evidence type="ECO:0000256" key="2">
    <source>
        <dbReference type="ARBA" id="ARBA00022884"/>
    </source>
</evidence>
<evidence type="ECO:0000256" key="1">
    <source>
        <dbReference type="ARBA" id="ARBA00022737"/>
    </source>
</evidence>
<dbReference type="InterPro" id="IPR000504">
    <property type="entry name" value="RRM_dom"/>
</dbReference>
<evidence type="ECO:0000313" key="7">
    <source>
        <dbReference type="Proteomes" id="UP000054342"/>
    </source>
</evidence>
<keyword evidence="7" id="KW-1185">Reference proteome</keyword>
<dbReference type="PANTHER" id="PTHR24012">
    <property type="entry name" value="RNA BINDING PROTEIN"/>
    <property type="match status" value="1"/>
</dbReference>
<dbReference type="PROSITE" id="PS50102">
    <property type="entry name" value="RRM"/>
    <property type="match status" value="2"/>
</dbReference>
<dbReference type="Proteomes" id="UP000054342">
    <property type="component" value="Unassembled WGS sequence"/>
</dbReference>
<feature type="compositionally biased region" description="Polar residues" evidence="4">
    <location>
        <begin position="490"/>
        <end position="503"/>
    </location>
</feature>
<dbReference type="GeneID" id="25322726"/>
<feature type="region of interest" description="Disordered" evidence="4">
    <location>
        <begin position="538"/>
        <end position="577"/>
    </location>
</feature>
<feature type="compositionally biased region" description="Polar residues" evidence="4">
    <location>
        <begin position="438"/>
        <end position="479"/>
    </location>
</feature>
<feature type="compositionally biased region" description="Basic and acidic residues" evidence="4">
    <location>
        <begin position="423"/>
        <end position="433"/>
    </location>
</feature>
<feature type="domain" description="RRM" evidence="5">
    <location>
        <begin position="334"/>
        <end position="413"/>
    </location>
</feature>
<evidence type="ECO:0000313" key="6">
    <source>
        <dbReference type="EMBL" id="KIW60614.1"/>
    </source>
</evidence>
<dbReference type="HOGENOM" id="CLU_031131_0_0_1"/>
<dbReference type="STRING" id="348802.A0A0D2FKE2"/>
<dbReference type="OrthoDB" id="271725at2759"/>
<dbReference type="AlphaFoldDB" id="A0A0D2FKE2"/>
<dbReference type="EMBL" id="KN847317">
    <property type="protein sequence ID" value="KIW60614.1"/>
    <property type="molecule type" value="Genomic_DNA"/>
</dbReference>
<dbReference type="Gene3D" id="3.30.70.330">
    <property type="match status" value="2"/>
</dbReference>
<feature type="region of interest" description="Disordered" evidence="4">
    <location>
        <begin position="419"/>
        <end position="503"/>
    </location>
</feature>
<name>A0A0D2FKE2_9EURO</name>
<protein>
    <recommendedName>
        <fullName evidence="5">RRM domain-containing protein</fullName>
    </recommendedName>
</protein>
<reference evidence="6 7" key="1">
    <citation type="submission" date="2015-01" db="EMBL/GenBank/DDBJ databases">
        <title>The Genome Sequence of Exophiala xenobiotica CBS118157.</title>
        <authorList>
            <consortium name="The Broad Institute Genomics Platform"/>
            <person name="Cuomo C."/>
            <person name="de Hoog S."/>
            <person name="Gorbushina A."/>
            <person name="Stielow B."/>
            <person name="Teixiera M."/>
            <person name="Abouelleil A."/>
            <person name="Chapman S.B."/>
            <person name="Priest M."/>
            <person name="Young S.K."/>
            <person name="Wortman J."/>
            <person name="Nusbaum C."/>
            <person name="Birren B."/>
        </authorList>
    </citation>
    <scope>NUCLEOTIDE SEQUENCE [LARGE SCALE GENOMIC DNA]</scope>
    <source>
        <strain evidence="6 7">CBS 118157</strain>
    </source>
</reference>
<dbReference type="EMBL" id="KN847317">
    <property type="protein sequence ID" value="KIW60613.1"/>
    <property type="molecule type" value="Genomic_DNA"/>
</dbReference>
<dbReference type="SMART" id="SM00360">
    <property type="entry name" value="RRM"/>
    <property type="match status" value="2"/>
</dbReference>
<evidence type="ECO:0000259" key="5">
    <source>
        <dbReference type="PROSITE" id="PS50102"/>
    </source>
</evidence>
<dbReference type="SUPFAM" id="SSF54928">
    <property type="entry name" value="RNA-binding domain, RBD"/>
    <property type="match status" value="2"/>
</dbReference>
<dbReference type="InterPro" id="IPR012677">
    <property type="entry name" value="Nucleotide-bd_a/b_plait_sf"/>
</dbReference>
<gene>
    <name evidence="6" type="ORF">PV05_00818</name>
</gene>
<proteinExistence type="predicted"/>
<dbReference type="GO" id="GO:0003723">
    <property type="term" value="F:RNA binding"/>
    <property type="evidence" value="ECO:0007669"/>
    <property type="project" value="UniProtKB-UniRule"/>
</dbReference>
<dbReference type="RefSeq" id="XP_013321197.1">
    <property type="nucleotide sequence ID" value="XM_013465743.1"/>
</dbReference>
<keyword evidence="1" id="KW-0677">Repeat</keyword>
<sequence length="577" mass="63162">MSEKIATQTASSTAYPGYPQSRMPYAGSSYQPYAGGMNMTNTNPLASMQNLKATLPSSGQMDNEVNGTGRQGYNSPMMVLPSGQTVPLSSFYGQNQTSAADTASQLPYLPTGMFPSFMGNNMGAGTLPAYGWPYGMASNVNGFDPTRRASWSSNEENAPNNPAVALQGQSDYYPGFPYLSTTSTSAHYIAGPIQPMKCSDNKSYEMVNLDELVARDPPIPRAVPALWTNQEELSLAKCLQNPEGITNVYIRGFMPDTTDEDLEHWASRFGEIESCKAIIEQDTGKCKGFGFVMYYSPAAAENCIRGFFHLGFQASYAQKSRNSRLKDLEDRNSTNVYCTGVPIDWNESDLAKHFLPYRAVSTKICRDVPSGVSKEVGFARFESREIAERVIKEYHSALTDHDGVKLFLRFADTKAQKQLKQQSQERRNWRSREYSYSVEHTPSPTLTRLQNMGNHISPNGSYQSPAGASNNFTPATSVSPADMPGVNKPVSATRSSQWPMQGGLQSITNTTTVRTNIPVTAASNGYIEIPPKTASILPIVPDTGESTRKTPSPKKVTIKIEPASGKENLTNTPQSNK</sequence>
<feature type="domain" description="RRM" evidence="5">
    <location>
        <begin position="246"/>
        <end position="330"/>
    </location>
</feature>
<dbReference type="RefSeq" id="XP_013321198.1">
    <property type="nucleotide sequence ID" value="XM_013465744.1"/>
</dbReference>
<accession>A0A0D2FKE2</accession>
<evidence type="ECO:0000256" key="3">
    <source>
        <dbReference type="PROSITE-ProRule" id="PRU00176"/>
    </source>
</evidence>
<feature type="compositionally biased region" description="Polar residues" evidence="4">
    <location>
        <begin position="567"/>
        <end position="577"/>
    </location>
</feature>
<evidence type="ECO:0000256" key="4">
    <source>
        <dbReference type="SAM" id="MobiDB-lite"/>
    </source>
</evidence>
<keyword evidence="2 3" id="KW-0694">RNA-binding</keyword>